<feature type="compositionally biased region" description="Basic residues" evidence="1">
    <location>
        <begin position="72"/>
        <end position="88"/>
    </location>
</feature>
<evidence type="ECO:0000313" key="2">
    <source>
        <dbReference type="EMBL" id="SCM70584.1"/>
    </source>
</evidence>
<dbReference type="AlphaFoldDB" id="A0A212KZ46"/>
<gene>
    <name evidence="2" type="ORF">KL86DES1_10497</name>
</gene>
<feature type="region of interest" description="Disordered" evidence="1">
    <location>
        <begin position="68"/>
        <end position="88"/>
    </location>
</feature>
<name>A0A212KZ46_9BACT</name>
<organism evidence="2">
    <name type="scientific">uncultured Desulfovibrio sp</name>
    <dbReference type="NCBI Taxonomy" id="167968"/>
    <lineage>
        <taxon>Bacteria</taxon>
        <taxon>Pseudomonadati</taxon>
        <taxon>Thermodesulfobacteriota</taxon>
        <taxon>Desulfovibrionia</taxon>
        <taxon>Desulfovibrionales</taxon>
        <taxon>Desulfovibrionaceae</taxon>
        <taxon>Desulfovibrio</taxon>
        <taxon>environmental samples</taxon>
    </lineage>
</organism>
<evidence type="ECO:0000256" key="1">
    <source>
        <dbReference type="SAM" id="MobiDB-lite"/>
    </source>
</evidence>
<protein>
    <submittedName>
        <fullName evidence="2">Uncharacterized protein</fullName>
    </submittedName>
</protein>
<reference evidence="2" key="1">
    <citation type="submission" date="2016-08" db="EMBL/GenBank/DDBJ databases">
        <authorList>
            <person name="Seilhamer J.J."/>
        </authorList>
    </citation>
    <scope>NUCLEOTIDE SEQUENCE</scope>
    <source>
        <strain evidence="2">86-1</strain>
    </source>
</reference>
<sequence>MRISILNASKTPAPAFNSADKLRLRLCGGRLLPHPPEQFQRELALGWLDRICPEQPTLLLGKCQTKSSAAVMHKKSGPQAARHKKRKP</sequence>
<proteinExistence type="predicted"/>
<dbReference type="EMBL" id="FMJC01000001">
    <property type="protein sequence ID" value="SCM70584.1"/>
    <property type="molecule type" value="Genomic_DNA"/>
</dbReference>
<accession>A0A212KZ46</accession>